<feature type="transmembrane region" description="Helical" evidence="6">
    <location>
        <begin position="223"/>
        <end position="242"/>
    </location>
</feature>
<comment type="caution">
    <text evidence="8">The sequence shown here is derived from an EMBL/GenBank/DDBJ whole genome shotgun (WGS) entry which is preliminary data.</text>
</comment>
<dbReference type="Gene3D" id="1.20.144.10">
    <property type="entry name" value="Phosphatidic acid phosphatase type 2/haloperoxidase"/>
    <property type="match status" value="1"/>
</dbReference>
<dbReference type="Proteomes" id="UP000789595">
    <property type="component" value="Unassembled WGS sequence"/>
</dbReference>
<proteinExistence type="inferred from homology"/>
<evidence type="ECO:0000313" key="9">
    <source>
        <dbReference type="Proteomes" id="UP000789595"/>
    </source>
</evidence>
<dbReference type="GO" id="GO:0006644">
    <property type="term" value="P:phospholipid metabolic process"/>
    <property type="evidence" value="ECO:0007669"/>
    <property type="project" value="InterPro"/>
</dbReference>
<dbReference type="PANTHER" id="PTHR10165">
    <property type="entry name" value="LIPID PHOSPHATE PHOSPHATASE"/>
    <property type="match status" value="1"/>
</dbReference>
<evidence type="ECO:0000313" key="8">
    <source>
        <dbReference type="EMBL" id="CAH0374665.1"/>
    </source>
</evidence>
<dbReference type="EMBL" id="CAKKNE010000004">
    <property type="protein sequence ID" value="CAH0374665.1"/>
    <property type="molecule type" value="Genomic_DNA"/>
</dbReference>
<dbReference type="OrthoDB" id="46056at2759"/>
<keyword evidence="4 6" id="KW-1133">Transmembrane helix</keyword>
<organism evidence="8 9">
    <name type="scientific">Pelagomonas calceolata</name>
    <dbReference type="NCBI Taxonomy" id="35677"/>
    <lineage>
        <taxon>Eukaryota</taxon>
        <taxon>Sar</taxon>
        <taxon>Stramenopiles</taxon>
        <taxon>Ochrophyta</taxon>
        <taxon>Pelagophyceae</taxon>
        <taxon>Pelagomonadales</taxon>
        <taxon>Pelagomonadaceae</taxon>
        <taxon>Pelagomonas</taxon>
    </lineage>
</organism>
<evidence type="ECO:0000256" key="6">
    <source>
        <dbReference type="SAM" id="Phobius"/>
    </source>
</evidence>
<accession>A0A8J2X1C7</accession>
<feature type="domain" description="Phosphatidic acid phosphatase type 2/haloperoxidase" evidence="7">
    <location>
        <begin position="106"/>
        <end position="242"/>
    </location>
</feature>
<dbReference type="SUPFAM" id="SSF48317">
    <property type="entry name" value="Acid phosphatase/Vanadium-dependent haloperoxidase"/>
    <property type="match status" value="1"/>
</dbReference>
<name>A0A8J2X1C7_9STRA</name>
<evidence type="ECO:0000256" key="3">
    <source>
        <dbReference type="ARBA" id="ARBA00022692"/>
    </source>
</evidence>
<dbReference type="InterPro" id="IPR000326">
    <property type="entry name" value="PAP2/HPO"/>
</dbReference>
<dbReference type="InterPro" id="IPR043216">
    <property type="entry name" value="PAP-like"/>
</dbReference>
<evidence type="ECO:0000256" key="1">
    <source>
        <dbReference type="ARBA" id="ARBA00004141"/>
    </source>
</evidence>
<keyword evidence="3 6" id="KW-0812">Transmembrane</keyword>
<gene>
    <name evidence="8" type="ORF">PECAL_4P19630</name>
</gene>
<dbReference type="PANTHER" id="PTHR10165:SF35">
    <property type="entry name" value="RE23632P"/>
    <property type="match status" value="1"/>
</dbReference>
<evidence type="ECO:0000259" key="7">
    <source>
        <dbReference type="SMART" id="SM00014"/>
    </source>
</evidence>
<comment type="subcellular location">
    <subcellularLocation>
        <location evidence="1">Membrane</location>
        <topology evidence="1">Multi-pass membrane protein</topology>
    </subcellularLocation>
</comment>
<keyword evidence="9" id="KW-1185">Reference proteome</keyword>
<feature type="transmembrane region" description="Helical" evidence="6">
    <location>
        <begin position="12"/>
        <end position="30"/>
    </location>
</feature>
<dbReference type="GO" id="GO:0008195">
    <property type="term" value="F:phosphatidate phosphatase activity"/>
    <property type="evidence" value="ECO:0007669"/>
    <property type="project" value="TreeGrafter"/>
</dbReference>
<evidence type="ECO:0000256" key="5">
    <source>
        <dbReference type="ARBA" id="ARBA00023136"/>
    </source>
</evidence>
<dbReference type="GO" id="GO:0016020">
    <property type="term" value="C:membrane"/>
    <property type="evidence" value="ECO:0007669"/>
    <property type="project" value="UniProtKB-SubCell"/>
</dbReference>
<protein>
    <recommendedName>
        <fullName evidence="7">Phosphatidic acid phosphatase type 2/haloperoxidase domain-containing protein</fullName>
    </recommendedName>
</protein>
<dbReference type="AlphaFoldDB" id="A0A8J2X1C7"/>
<dbReference type="GO" id="GO:0046839">
    <property type="term" value="P:phospholipid dephosphorylation"/>
    <property type="evidence" value="ECO:0007669"/>
    <property type="project" value="TreeGrafter"/>
</dbReference>
<feature type="transmembrane region" description="Helical" evidence="6">
    <location>
        <begin position="71"/>
        <end position="95"/>
    </location>
</feature>
<evidence type="ECO:0000256" key="2">
    <source>
        <dbReference type="ARBA" id="ARBA00008816"/>
    </source>
</evidence>
<sequence length="283" mass="30609">MWDRAVESWKHVISLDTFVAVAWMLVLWFASQAIHQRERKPPEVEAFDAGQPYWAVSPLLNNDYKSSSEQIVPASVLFVICSVVPMVVFLVLSLFDTCTRATALRIQGIAYAFGGAAFCIDCVKRYCGYWRPYFYDQCGFDAATGKCTGDDEEAFKSFPSGHSGLSMVTMLYTSYCILGACRLGRPLRVKGVDLGGPAVVAGLLPVGLSLFVAASRVVDNDHWPADVVGGAVIGGGFATLYYHRYFPIVFEDCSHLPRAAFASVPAQGSGEEDLVAGAATASA</sequence>
<dbReference type="Pfam" id="PF01569">
    <property type="entry name" value="PAP2"/>
    <property type="match status" value="1"/>
</dbReference>
<keyword evidence="5 6" id="KW-0472">Membrane</keyword>
<comment type="similarity">
    <text evidence="2">Belongs to the PA-phosphatase related phosphoesterase family.</text>
</comment>
<evidence type="ECO:0000256" key="4">
    <source>
        <dbReference type="ARBA" id="ARBA00022989"/>
    </source>
</evidence>
<dbReference type="SMART" id="SM00014">
    <property type="entry name" value="acidPPc"/>
    <property type="match status" value="1"/>
</dbReference>
<reference evidence="8" key="1">
    <citation type="submission" date="2021-11" db="EMBL/GenBank/DDBJ databases">
        <authorList>
            <consortium name="Genoscope - CEA"/>
            <person name="William W."/>
        </authorList>
    </citation>
    <scope>NUCLEOTIDE SEQUENCE</scope>
</reference>
<feature type="transmembrane region" description="Helical" evidence="6">
    <location>
        <begin position="196"/>
        <end position="217"/>
    </location>
</feature>
<dbReference type="InterPro" id="IPR036938">
    <property type="entry name" value="PAP2/HPO_sf"/>
</dbReference>